<dbReference type="PANTHER" id="PTHR11660">
    <property type="entry name" value="SOLUTE CARRIER FAMILY 40 MEMBER"/>
    <property type="match status" value="1"/>
</dbReference>
<sequence length="469" mass="50678">MVSGVEFRSSSGVLDSGVEAQSSGLNNVDTGTIIINRKELDRLVRCLYGSHFLSRWGDRMWEFAVSLLMLHVWPNSLLLVAVYGLVEAASVAAFGVVIGELVDKFPRLKVVQIALGVQNSSIVVAAVATVVLLLHPGAVLGGFGAFVTLVILVNTFGAIGALSGLAMDVVVERDWVVVIAEQAPGSLTHINSVMRRIDLSCKLLAPVAVGFLMSYASMLASAVLIAVWNVSSVGLEYGLLYIVYTAVPILQQKSPSRNTKLESPDAEELAINLEAKEIEMHSTAQEAQVQTEVGNLSTGAILHLPFIKGWLTYMHQEAMLAGLALALLYFTVLSFGSFMTAVLDWRGVPPYVLGLARAVAALVGILATVVYPSVHARLQTVRTGVWSIWLQESVPEAERGVVGGVQKSLQSLMDMLTYIVGLVISNPKDFGTSIRISFMVVFTAAALYTVHVYRVRGHLFHLDVLFRAR</sequence>
<organism evidence="8 9">
    <name type="scientific">Sphagnum jensenii</name>
    <dbReference type="NCBI Taxonomy" id="128206"/>
    <lineage>
        <taxon>Eukaryota</taxon>
        <taxon>Viridiplantae</taxon>
        <taxon>Streptophyta</taxon>
        <taxon>Embryophyta</taxon>
        <taxon>Bryophyta</taxon>
        <taxon>Sphagnophytina</taxon>
        <taxon>Sphagnopsida</taxon>
        <taxon>Sphagnales</taxon>
        <taxon>Sphagnaceae</taxon>
        <taxon>Sphagnum</taxon>
    </lineage>
</organism>
<keyword evidence="4 7" id="KW-0812">Transmembrane</keyword>
<feature type="transmembrane region" description="Helical" evidence="7">
    <location>
        <begin position="77"/>
        <end position="98"/>
    </location>
</feature>
<feature type="transmembrane region" description="Helical" evidence="7">
    <location>
        <begin position="434"/>
        <end position="453"/>
    </location>
</feature>
<keyword evidence="9" id="KW-1185">Reference proteome</keyword>
<dbReference type="EMBL" id="OZ023715">
    <property type="protein sequence ID" value="CAK9864685.1"/>
    <property type="molecule type" value="Genomic_DNA"/>
</dbReference>
<proteinExistence type="inferred from homology"/>
<name>A0ABP1AQ30_9BRYO</name>
<keyword evidence="3 7" id="KW-0813">Transport</keyword>
<dbReference type="Gene3D" id="1.20.1250.20">
    <property type="entry name" value="MFS general substrate transporter like domains"/>
    <property type="match status" value="1"/>
</dbReference>
<feature type="transmembrane region" description="Helical" evidence="7">
    <location>
        <begin position="140"/>
        <end position="165"/>
    </location>
</feature>
<evidence type="ECO:0000256" key="2">
    <source>
        <dbReference type="ARBA" id="ARBA00006279"/>
    </source>
</evidence>
<reference evidence="8" key="1">
    <citation type="submission" date="2024-03" db="EMBL/GenBank/DDBJ databases">
        <authorList>
            <consortium name="ELIXIR-Norway"/>
            <consortium name="Elixir Norway"/>
        </authorList>
    </citation>
    <scope>NUCLEOTIDE SEQUENCE</scope>
</reference>
<evidence type="ECO:0000313" key="8">
    <source>
        <dbReference type="EMBL" id="CAK9864685.1"/>
    </source>
</evidence>
<evidence type="ECO:0000256" key="4">
    <source>
        <dbReference type="ARBA" id="ARBA00022692"/>
    </source>
</evidence>
<dbReference type="SUPFAM" id="SSF103473">
    <property type="entry name" value="MFS general substrate transporter"/>
    <property type="match status" value="1"/>
</dbReference>
<gene>
    <name evidence="8" type="ORF">CSSPJE1EN2_LOCUS7680</name>
</gene>
<feature type="transmembrane region" description="Helical" evidence="7">
    <location>
        <begin position="110"/>
        <end position="134"/>
    </location>
</feature>
<dbReference type="PANTHER" id="PTHR11660:SF57">
    <property type="entry name" value="SOLUTE CARRIER FAMILY 40 MEMBER"/>
    <property type="match status" value="1"/>
</dbReference>
<comment type="function">
    <text evidence="7">May be involved in iron transport and iron homeostasis.</text>
</comment>
<dbReference type="InterPro" id="IPR036259">
    <property type="entry name" value="MFS_trans_sf"/>
</dbReference>
<feature type="transmembrane region" description="Helical" evidence="7">
    <location>
        <begin position="234"/>
        <end position="250"/>
    </location>
</feature>
<evidence type="ECO:0000256" key="3">
    <source>
        <dbReference type="ARBA" id="ARBA00022448"/>
    </source>
</evidence>
<dbReference type="InterPro" id="IPR009716">
    <property type="entry name" value="Ferroportin-1"/>
</dbReference>
<keyword evidence="7" id="KW-0406">Ion transport</keyword>
<evidence type="ECO:0000256" key="6">
    <source>
        <dbReference type="ARBA" id="ARBA00023136"/>
    </source>
</evidence>
<evidence type="ECO:0000256" key="1">
    <source>
        <dbReference type="ARBA" id="ARBA00004141"/>
    </source>
</evidence>
<comment type="subcellular location">
    <subcellularLocation>
        <location evidence="1 7">Membrane</location>
        <topology evidence="1 7">Multi-pass membrane protein</topology>
    </subcellularLocation>
</comment>
<feature type="transmembrane region" description="Helical" evidence="7">
    <location>
        <begin position="318"/>
        <end position="339"/>
    </location>
</feature>
<feature type="transmembrane region" description="Helical" evidence="7">
    <location>
        <begin position="351"/>
        <end position="372"/>
    </location>
</feature>
<keyword evidence="6 7" id="KW-0472">Membrane</keyword>
<keyword evidence="5 7" id="KW-1133">Transmembrane helix</keyword>
<dbReference type="Pfam" id="PF06963">
    <property type="entry name" value="FPN1"/>
    <property type="match status" value="1"/>
</dbReference>
<evidence type="ECO:0000256" key="7">
    <source>
        <dbReference type="RuleBase" id="RU365065"/>
    </source>
</evidence>
<protein>
    <recommendedName>
        <fullName evidence="7">Solute carrier family 40 member</fullName>
    </recommendedName>
</protein>
<evidence type="ECO:0000313" key="9">
    <source>
        <dbReference type="Proteomes" id="UP001497522"/>
    </source>
</evidence>
<comment type="caution">
    <text evidence="7">Lacks conserved residue(s) required for the propagation of feature annotation.</text>
</comment>
<feature type="transmembrane region" description="Helical" evidence="7">
    <location>
        <begin position="203"/>
        <end position="228"/>
    </location>
</feature>
<comment type="similarity">
    <text evidence="2 7">Belongs to the ferroportin (FP) (TC 2.A.100) family. SLC40A subfamily.</text>
</comment>
<evidence type="ECO:0000256" key="5">
    <source>
        <dbReference type="ARBA" id="ARBA00022989"/>
    </source>
</evidence>
<accession>A0ABP1AQ30</accession>
<dbReference type="Proteomes" id="UP001497522">
    <property type="component" value="Chromosome 14"/>
</dbReference>